<evidence type="ECO:0000313" key="2">
    <source>
        <dbReference type="Proteomes" id="UP000714275"/>
    </source>
</evidence>
<organism evidence="1 2">
    <name type="scientific">Suillus placidus</name>
    <dbReference type="NCBI Taxonomy" id="48579"/>
    <lineage>
        <taxon>Eukaryota</taxon>
        <taxon>Fungi</taxon>
        <taxon>Dikarya</taxon>
        <taxon>Basidiomycota</taxon>
        <taxon>Agaricomycotina</taxon>
        <taxon>Agaricomycetes</taxon>
        <taxon>Agaricomycetidae</taxon>
        <taxon>Boletales</taxon>
        <taxon>Suillineae</taxon>
        <taxon>Suillaceae</taxon>
        <taxon>Suillus</taxon>
    </lineage>
</organism>
<reference evidence="1" key="1">
    <citation type="journal article" date="2020" name="New Phytol.">
        <title>Comparative genomics reveals dynamic genome evolution in host specialist ectomycorrhizal fungi.</title>
        <authorList>
            <person name="Lofgren L.A."/>
            <person name="Nguyen N.H."/>
            <person name="Vilgalys R."/>
            <person name="Ruytinx J."/>
            <person name="Liao H.L."/>
            <person name="Branco S."/>
            <person name="Kuo A."/>
            <person name="LaButti K."/>
            <person name="Lipzen A."/>
            <person name="Andreopoulos W."/>
            <person name="Pangilinan J."/>
            <person name="Riley R."/>
            <person name="Hundley H."/>
            <person name="Na H."/>
            <person name="Barry K."/>
            <person name="Grigoriev I.V."/>
            <person name="Stajich J.E."/>
            <person name="Kennedy P.G."/>
        </authorList>
    </citation>
    <scope>NUCLEOTIDE SEQUENCE</scope>
    <source>
        <strain evidence="1">DOB743</strain>
    </source>
</reference>
<dbReference type="EMBL" id="JABBWD010000025">
    <property type="protein sequence ID" value="KAG1776577.1"/>
    <property type="molecule type" value="Genomic_DNA"/>
</dbReference>
<comment type="caution">
    <text evidence="1">The sequence shown here is derived from an EMBL/GenBank/DDBJ whole genome shotgun (WGS) entry which is preliminary data.</text>
</comment>
<sequence>MSAPKATTKTFSIRTLTSERRKKLKQNTDVVVTVGLLPSDGDSVMSELRAIPWKILTFQANSDTCRAVTIHSKIAVSTVKEKENFVLTPQISEILTEGTETILEFKQKGGLQWTSTPPYGEKPIHGSNASLAVEWQAEPTQTRHISDDLVIKNEYEETRLALCLVDHDDSRLPIVDLGILPKDQTFTINGQLCVQAYAMTEQTVGKPMESNNCAVALFPRPIAVADLPEVRVIDALLSIPHSYHRYEDCIHTLYPTKWIDDA</sequence>
<gene>
    <name evidence="1" type="ORF">EV702DRAFT_1107457</name>
</gene>
<accession>A0A9P6ZUS9</accession>
<evidence type="ECO:0000313" key="1">
    <source>
        <dbReference type="EMBL" id="KAG1776577.1"/>
    </source>
</evidence>
<dbReference type="Proteomes" id="UP000714275">
    <property type="component" value="Unassembled WGS sequence"/>
</dbReference>
<protein>
    <submittedName>
        <fullName evidence="1">Uncharacterized protein</fullName>
    </submittedName>
</protein>
<dbReference type="OrthoDB" id="2633543at2759"/>
<proteinExistence type="predicted"/>
<dbReference type="AlphaFoldDB" id="A0A9P6ZUS9"/>
<keyword evidence="2" id="KW-1185">Reference proteome</keyword>
<name>A0A9P6ZUS9_9AGAM</name>